<feature type="transmembrane region" description="Helical" evidence="1">
    <location>
        <begin position="28"/>
        <end position="45"/>
    </location>
</feature>
<proteinExistence type="predicted"/>
<evidence type="ECO:0000256" key="1">
    <source>
        <dbReference type="SAM" id="Phobius"/>
    </source>
</evidence>
<dbReference type="Proteomes" id="UP000515960">
    <property type="component" value="Chromosome"/>
</dbReference>
<sequence>MERMAQVAVLCIVGAVLGLLMKKNAPETALLLTLAVGAVILLCLLQDAGEILEFLQELTEETAVPQAVFTPLLKTVGIALVAKVGSDLCRDAGESALASLTETAGAICAILAALPLLRSVIKLLLELL</sequence>
<protein>
    <submittedName>
        <fullName evidence="2">Stage III sporulation protein AD</fullName>
    </submittedName>
</protein>
<dbReference type="KEGG" id="ohi:H8790_05890"/>
<evidence type="ECO:0000313" key="3">
    <source>
        <dbReference type="Proteomes" id="UP000515960"/>
    </source>
</evidence>
<dbReference type="InterPro" id="IPR025664">
    <property type="entry name" value="Spore_III_AC/AD"/>
</dbReference>
<evidence type="ECO:0000313" key="2">
    <source>
        <dbReference type="EMBL" id="QNL45838.1"/>
    </source>
</evidence>
<dbReference type="AlphaFoldDB" id="A0A7G9B8F7"/>
<dbReference type="Pfam" id="PF06686">
    <property type="entry name" value="SpoIIIAC"/>
    <property type="match status" value="2"/>
</dbReference>
<keyword evidence="1" id="KW-0812">Transmembrane</keyword>
<organism evidence="2 3">
    <name type="scientific">Oscillibacter hominis</name>
    <dbReference type="NCBI Taxonomy" id="2763056"/>
    <lineage>
        <taxon>Bacteria</taxon>
        <taxon>Bacillati</taxon>
        <taxon>Bacillota</taxon>
        <taxon>Clostridia</taxon>
        <taxon>Eubacteriales</taxon>
        <taxon>Oscillospiraceae</taxon>
        <taxon>Oscillibacter</taxon>
    </lineage>
</organism>
<keyword evidence="3" id="KW-1185">Reference proteome</keyword>
<keyword evidence="1" id="KW-1133">Transmembrane helix</keyword>
<reference evidence="2 3" key="1">
    <citation type="submission" date="2020-08" db="EMBL/GenBank/DDBJ databases">
        <authorList>
            <person name="Liu C."/>
            <person name="Sun Q."/>
        </authorList>
    </citation>
    <scope>NUCLEOTIDE SEQUENCE [LARGE SCALE GENOMIC DNA]</scope>
    <source>
        <strain evidence="2 3">NSJ-62</strain>
    </source>
</reference>
<dbReference type="EMBL" id="CP060490">
    <property type="protein sequence ID" value="QNL45838.1"/>
    <property type="molecule type" value="Genomic_DNA"/>
</dbReference>
<name>A0A7G9B8F7_9FIRM</name>
<gene>
    <name evidence="2" type="ORF">H8790_05890</name>
</gene>
<accession>A0A7G9B8F7</accession>
<keyword evidence="1" id="KW-0472">Membrane</keyword>